<dbReference type="SMART" id="SM00054">
    <property type="entry name" value="EFh"/>
    <property type="match status" value="1"/>
</dbReference>
<organism evidence="4">
    <name type="scientific">Salvia splendens</name>
    <name type="common">Scarlet sage</name>
    <dbReference type="NCBI Taxonomy" id="180675"/>
    <lineage>
        <taxon>Eukaryota</taxon>
        <taxon>Viridiplantae</taxon>
        <taxon>Streptophyta</taxon>
        <taxon>Embryophyta</taxon>
        <taxon>Tracheophyta</taxon>
        <taxon>Spermatophyta</taxon>
        <taxon>Magnoliopsida</taxon>
        <taxon>eudicotyledons</taxon>
        <taxon>Gunneridae</taxon>
        <taxon>Pentapetalae</taxon>
        <taxon>asterids</taxon>
        <taxon>lamiids</taxon>
        <taxon>Lamiales</taxon>
        <taxon>Lamiaceae</taxon>
        <taxon>Nepetoideae</taxon>
        <taxon>Mentheae</taxon>
        <taxon>Salviinae</taxon>
        <taxon>Salvia</taxon>
        <taxon>Salvia subgen. Calosphace</taxon>
        <taxon>core Calosphace</taxon>
    </lineage>
</organism>
<dbReference type="Pfam" id="PF13202">
    <property type="entry name" value="EF-hand_5"/>
    <property type="match status" value="1"/>
</dbReference>
<evidence type="ECO:0000313" key="5">
    <source>
        <dbReference type="Proteomes" id="UP000298416"/>
    </source>
</evidence>
<dbReference type="SUPFAM" id="SSF47473">
    <property type="entry name" value="EF-hand"/>
    <property type="match status" value="1"/>
</dbReference>
<keyword evidence="2" id="KW-0106">Calcium</keyword>
<evidence type="ECO:0000259" key="3">
    <source>
        <dbReference type="PROSITE" id="PS50222"/>
    </source>
</evidence>
<dbReference type="PANTHER" id="PTHR23050">
    <property type="entry name" value="CALCIUM BINDING PROTEIN"/>
    <property type="match status" value="1"/>
</dbReference>
<dbReference type="InterPro" id="IPR050145">
    <property type="entry name" value="Centrin_CML-like"/>
</dbReference>
<evidence type="ECO:0000313" key="4">
    <source>
        <dbReference type="EMBL" id="KAG6421647.1"/>
    </source>
</evidence>
<dbReference type="GO" id="GO:0005509">
    <property type="term" value="F:calcium ion binding"/>
    <property type="evidence" value="ECO:0007669"/>
    <property type="project" value="InterPro"/>
</dbReference>
<evidence type="ECO:0000256" key="1">
    <source>
        <dbReference type="ARBA" id="ARBA00022737"/>
    </source>
</evidence>
<protein>
    <recommendedName>
        <fullName evidence="3">EF-hand domain-containing protein</fullName>
    </recommendedName>
</protein>
<comment type="caution">
    <text evidence="4">The sequence shown here is derived from an EMBL/GenBank/DDBJ whole genome shotgun (WGS) entry which is preliminary data.</text>
</comment>
<reference evidence="4" key="1">
    <citation type="submission" date="2018-01" db="EMBL/GenBank/DDBJ databases">
        <authorList>
            <person name="Mao J.F."/>
        </authorList>
    </citation>
    <scope>NUCLEOTIDE SEQUENCE</scope>
    <source>
        <strain evidence="4">Huo1</strain>
        <tissue evidence="4">Leaf</tissue>
    </source>
</reference>
<accession>A0A8X8ZY88</accession>
<evidence type="ECO:0000256" key="2">
    <source>
        <dbReference type="ARBA" id="ARBA00022837"/>
    </source>
</evidence>
<dbReference type="EMBL" id="PNBA02000006">
    <property type="protein sequence ID" value="KAG6421647.1"/>
    <property type="molecule type" value="Genomic_DNA"/>
</dbReference>
<dbReference type="InterPro" id="IPR018247">
    <property type="entry name" value="EF_Hand_1_Ca_BS"/>
</dbReference>
<sequence>MAITGGDTARSVPSGGKYQMTVEEFKGWLMKFDADRDGRISQKELRQAIRNCGGWFSGWKSTRGLGEADVDGSGFIDEQEIDLLLDFAETNMGFKFYY</sequence>
<dbReference type="Proteomes" id="UP000298416">
    <property type="component" value="Unassembled WGS sequence"/>
</dbReference>
<name>A0A8X8ZY88_SALSN</name>
<dbReference type="InterPro" id="IPR011992">
    <property type="entry name" value="EF-hand-dom_pair"/>
</dbReference>
<dbReference type="PROSITE" id="PS00018">
    <property type="entry name" value="EF_HAND_1"/>
    <property type="match status" value="2"/>
</dbReference>
<dbReference type="InterPro" id="IPR002048">
    <property type="entry name" value="EF_hand_dom"/>
</dbReference>
<proteinExistence type="predicted"/>
<reference evidence="4" key="2">
    <citation type="submission" date="2020-08" db="EMBL/GenBank/DDBJ databases">
        <title>Plant Genome Project.</title>
        <authorList>
            <person name="Zhang R.-G."/>
        </authorList>
    </citation>
    <scope>NUCLEOTIDE SEQUENCE</scope>
    <source>
        <strain evidence="4">Huo1</strain>
        <tissue evidence="4">Leaf</tissue>
    </source>
</reference>
<keyword evidence="1" id="KW-0677">Repeat</keyword>
<dbReference type="AlphaFoldDB" id="A0A8X8ZY88"/>
<keyword evidence="5" id="KW-1185">Reference proteome</keyword>
<dbReference type="PROSITE" id="PS50222">
    <property type="entry name" value="EF_HAND_2"/>
    <property type="match status" value="1"/>
</dbReference>
<feature type="domain" description="EF-hand" evidence="3">
    <location>
        <begin position="20"/>
        <end position="55"/>
    </location>
</feature>
<gene>
    <name evidence="4" type="ORF">SASPL_118204</name>
</gene>
<dbReference type="Gene3D" id="1.10.238.10">
    <property type="entry name" value="EF-hand"/>
    <property type="match status" value="1"/>
</dbReference>
<dbReference type="Pfam" id="PF13405">
    <property type="entry name" value="EF-hand_6"/>
    <property type="match status" value="1"/>
</dbReference>